<keyword evidence="5 6" id="KW-0067">ATP-binding</keyword>
<dbReference type="PROSITE" id="PS00107">
    <property type="entry name" value="PROTEIN_KINASE_ATP"/>
    <property type="match status" value="1"/>
</dbReference>
<accession>A0A8K1CTF1</accession>
<keyword evidence="10" id="KW-1185">Reference proteome</keyword>
<proteinExistence type="inferred from homology"/>
<keyword evidence="4" id="KW-0418">Kinase</keyword>
<dbReference type="OrthoDB" id="190564at2759"/>
<evidence type="ECO:0000256" key="6">
    <source>
        <dbReference type="PROSITE-ProRule" id="PRU10141"/>
    </source>
</evidence>
<dbReference type="Proteomes" id="UP000794436">
    <property type="component" value="Unassembled WGS sequence"/>
</dbReference>
<dbReference type="PROSITE" id="PS50011">
    <property type="entry name" value="PROTEIN_KINASE_DOM"/>
    <property type="match status" value="1"/>
</dbReference>
<dbReference type="AlphaFoldDB" id="A0A8K1CTF1"/>
<dbReference type="GO" id="GO:0005737">
    <property type="term" value="C:cytoplasm"/>
    <property type="evidence" value="ECO:0007669"/>
    <property type="project" value="TreeGrafter"/>
</dbReference>
<evidence type="ECO:0000313" key="9">
    <source>
        <dbReference type="EMBL" id="TMW69531.1"/>
    </source>
</evidence>
<dbReference type="EMBL" id="SPLM01000001">
    <property type="protein sequence ID" value="TMW69531.1"/>
    <property type="molecule type" value="Genomic_DNA"/>
</dbReference>
<keyword evidence="3 6" id="KW-0547">Nucleotide-binding</keyword>
<dbReference type="PANTHER" id="PTHR24346:SF82">
    <property type="entry name" value="KP78A-RELATED"/>
    <property type="match status" value="1"/>
</dbReference>
<keyword evidence="1 7" id="KW-0723">Serine/threonine-protein kinase</keyword>
<reference evidence="9" key="1">
    <citation type="submission" date="2019-03" db="EMBL/GenBank/DDBJ databases">
        <title>Long read genome sequence of the mycoparasitic Pythium oligandrum ATCC 38472 isolated from sugarbeet rhizosphere.</title>
        <authorList>
            <person name="Gaulin E."/>
        </authorList>
    </citation>
    <scope>NUCLEOTIDE SEQUENCE</scope>
    <source>
        <strain evidence="9">ATCC 38472_TT</strain>
    </source>
</reference>
<dbReference type="InterPro" id="IPR008271">
    <property type="entry name" value="Ser/Thr_kinase_AS"/>
</dbReference>
<keyword evidence="2" id="KW-0808">Transferase</keyword>
<protein>
    <recommendedName>
        <fullName evidence="8">Protein kinase domain-containing protein</fullName>
    </recommendedName>
</protein>
<evidence type="ECO:0000259" key="8">
    <source>
        <dbReference type="PROSITE" id="PS50011"/>
    </source>
</evidence>
<comment type="caution">
    <text evidence="9">The sequence shown here is derived from an EMBL/GenBank/DDBJ whole genome shotgun (WGS) entry which is preliminary data.</text>
</comment>
<evidence type="ECO:0000256" key="5">
    <source>
        <dbReference type="ARBA" id="ARBA00022840"/>
    </source>
</evidence>
<evidence type="ECO:0000256" key="4">
    <source>
        <dbReference type="ARBA" id="ARBA00022777"/>
    </source>
</evidence>
<feature type="binding site" evidence="6">
    <location>
        <position position="51"/>
    </location>
    <ligand>
        <name>ATP</name>
        <dbReference type="ChEBI" id="CHEBI:30616"/>
    </ligand>
</feature>
<feature type="domain" description="Protein kinase" evidence="8">
    <location>
        <begin position="21"/>
        <end position="270"/>
    </location>
</feature>
<organism evidence="9 10">
    <name type="scientific">Pythium oligandrum</name>
    <name type="common">Mycoparasitic fungus</name>
    <dbReference type="NCBI Taxonomy" id="41045"/>
    <lineage>
        <taxon>Eukaryota</taxon>
        <taxon>Sar</taxon>
        <taxon>Stramenopiles</taxon>
        <taxon>Oomycota</taxon>
        <taxon>Peronosporomycetes</taxon>
        <taxon>Pythiales</taxon>
        <taxon>Pythiaceae</taxon>
        <taxon>Pythium</taxon>
    </lineage>
</organism>
<dbReference type="InterPro" id="IPR017441">
    <property type="entry name" value="Protein_kinase_ATP_BS"/>
</dbReference>
<gene>
    <name evidence="9" type="ORF">Poli38472_001687</name>
</gene>
<dbReference type="InterPro" id="IPR011009">
    <property type="entry name" value="Kinase-like_dom_sf"/>
</dbReference>
<evidence type="ECO:0000313" key="10">
    <source>
        <dbReference type="Proteomes" id="UP000794436"/>
    </source>
</evidence>
<dbReference type="GO" id="GO:0035556">
    <property type="term" value="P:intracellular signal transduction"/>
    <property type="evidence" value="ECO:0007669"/>
    <property type="project" value="TreeGrafter"/>
</dbReference>
<dbReference type="PROSITE" id="PS00108">
    <property type="entry name" value="PROTEIN_KINASE_ST"/>
    <property type="match status" value="1"/>
</dbReference>
<dbReference type="PANTHER" id="PTHR24346">
    <property type="entry name" value="MAP/MICROTUBULE AFFINITY-REGULATING KINASE"/>
    <property type="match status" value="1"/>
</dbReference>
<evidence type="ECO:0000256" key="7">
    <source>
        <dbReference type="RuleBase" id="RU000304"/>
    </source>
</evidence>
<comment type="similarity">
    <text evidence="7">Belongs to the protein kinase superfamily.</text>
</comment>
<dbReference type="SUPFAM" id="SSF56112">
    <property type="entry name" value="Protein kinase-like (PK-like)"/>
    <property type="match status" value="1"/>
</dbReference>
<dbReference type="Gene3D" id="1.10.510.10">
    <property type="entry name" value="Transferase(Phosphotransferase) domain 1"/>
    <property type="match status" value="1"/>
</dbReference>
<dbReference type="GO" id="GO:0004674">
    <property type="term" value="F:protein serine/threonine kinase activity"/>
    <property type="evidence" value="ECO:0007669"/>
    <property type="project" value="UniProtKB-KW"/>
</dbReference>
<sequence length="270" mass="30880">MASIPCISTEIEESDQQIGEYPLQDTLGYGQYAAVYASMLPDRPDEPLAIKAINKDKLVDLVALHRMSSEIAALRDPGLYHHSILALKEVIHTRRFIYLITERGGKDLFEYFGARESGLPEAILKPLVHRVALAIETLHRHQYCHRDLKPENILYAPDHPVEDHVVKLVDFGLCTKGDTLLSEFCGSPGFFAPEILLQEQYDGRQADIWSLGCILLELLVGNDRFATMWMSMYELDTLKDRTRFAELVEKVQRVSHASHEHRTHYQPWIL</sequence>
<dbReference type="SMART" id="SM00220">
    <property type="entry name" value="S_TKc"/>
    <property type="match status" value="1"/>
</dbReference>
<dbReference type="Pfam" id="PF00069">
    <property type="entry name" value="Pkinase"/>
    <property type="match status" value="1"/>
</dbReference>
<name>A0A8K1CTF1_PYTOL</name>
<dbReference type="InterPro" id="IPR000719">
    <property type="entry name" value="Prot_kinase_dom"/>
</dbReference>
<evidence type="ECO:0000256" key="2">
    <source>
        <dbReference type="ARBA" id="ARBA00022679"/>
    </source>
</evidence>
<evidence type="ECO:0000256" key="1">
    <source>
        <dbReference type="ARBA" id="ARBA00022527"/>
    </source>
</evidence>
<evidence type="ECO:0000256" key="3">
    <source>
        <dbReference type="ARBA" id="ARBA00022741"/>
    </source>
</evidence>
<dbReference type="GO" id="GO:0005524">
    <property type="term" value="F:ATP binding"/>
    <property type="evidence" value="ECO:0007669"/>
    <property type="project" value="UniProtKB-UniRule"/>
</dbReference>